<dbReference type="Pfam" id="PF13307">
    <property type="entry name" value="Helicase_C_2"/>
    <property type="match status" value="1"/>
</dbReference>
<name>A0A6L5YAF9_9BACT</name>
<dbReference type="Proteomes" id="UP000473699">
    <property type="component" value="Unassembled WGS sequence"/>
</dbReference>
<dbReference type="PANTHER" id="PTHR11472">
    <property type="entry name" value="DNA REPAIR DEAD HELICASE RAD3/XP-D SUBFAMILY MEMBER"/>
    <property type="match status" value="1"/>
</dbReference>
<protein>
    <submittedName>
        <fullName evidence="5">ATP-dependent DNA helicase</fullName>
    </submittedName>
</protein>
<dbReference type="Gene3D" id="3.40.50.300">
    <property type="entry name" value="P-loop containing nucleotide triphosphate hydrolases"/>
    <property type="match status" value="2"/>
</dbReference>
<keyword evidence="5" id="KW-0347">Helicase</keyword>
<keyword evidence="6" id="KW-1185">Reference proteome</keyword>
<comment type="caution">
    <text evidence="5">The sequence shown here is derived from an EMBL/GenBank/DDBJ whole genome shotgun (WGS) entry which is preliminary data.</text>
</comment>
<reference evidence="5 6" key="1">
    <citation type="submission" date="2019-08" db="EMBL/GenBank/DDBJ databases">
        <title>In-depth cultivation of the pig gut microbiome towards novel bacterial diversity and tailored functional studies.</title>
        <authorList>
            <person name="Wylensek D."/>
            <person name="Hitch T.C.A."/>
            <person name="Clavel T."/>
        </authorList>
    </citation>
    <scope>NUCLEOTIDE SEQUENCE [LARGE SCALE GENOMIC DNA]</scope>
    <source>
        <strain evidence="5 6">SM-530-WT-4B</strain>
    </source>
</reference>
<dbReference type="RefSeq" id="WP_154528285.1">
    <property type="nucleotide sequence ID" value="NZ_VUNH01000003.1"/>
</dbReference>
<proteinExistence type="predicted"/>
<keyword evidence="3" id="KW-0067">ATP-binding</keyword>
<dbReference type="SUPFAM" id="SSF52540">
    <property type="entry name" value="P-loop containing nucleoside triphosphate hydrolases"/>
    <property type="match status" value="1"/>
</dbReference>
<dbReference type="PANTHER" id="PTHR11472:SF59">
    <property type="entry name" value="ATP-DEPENDENT DNA HELICASE DING"/>
    <property type="match status" value="1"/>
</dbReference>
<organism evidence="5 6">
    <name type="scientific">Pyramidobacter porci</name>
    <dbReference type="NCBI Taxonomy" id="2605789"/>
    <lineage>
        <taxon>Bacteria</taxon>
        <taxon>Thermotogati</taxon>
        <taxon>Synergistota</taxon>
        <taxon>Synergistia</taxon>
        <taxon>Synergistales</taxon>
        <taxon>Dethiosulfovibrionaceae</taxon>
        <taxon>Pyramidobacter</taxon>
    </lineage>
</organism>
<dbReference type="GO" id="GO:0033677">
    <property type="term" value="F:DNA/RNA helicase activity"/>
    <property type="evidence" value="ECO:0007669"/>
    <property type="project" value="TreeGrafter"/>
</dbReference>
<keyword evidence="1" id="KW-0547">Nucleotide-binding</keyword>
<dbReference type="GO" id="GO:0016818">
    <property type="term" value="F:hydrolase activity, acting on acid anhydrides, in phosphorus-containing anhydrides"/>
    <property type="evidence" value="ECO:0007669"/>
    <property type="project" value="InterPro"/>
</dbReference>
<evidence type="ECO:0000313" key="5">
    <source>
        <dbReference type="EMBL" id="MST55181.1"/>
    </source>
</evidence>
<dbReference type="InterPro" id="IPR027417">
    <property type="entry name" value="P-loop_NTPase"/>
</dbReference>
<dbReference type="AlphaFoldDB" id="A0A6L5YAF9"/>
<dbReference type="EMBL" id="VUNH01000003">
    <property type="protein sequence ID" value="MST55181.1"/>
    <property type="molecule type" value="Genomic_DNA"/>
</dbReference>
<dbReference type="GO" id="GO:0006281">
    <property type="term" value="P:DNA repair"/>
    <property type="evidence" value="ECO:0007669"/>
    <property type="project" value="TreeGrafter"/>
</dbReference>
<dbReference type="GO" id="GO:0003678">
    <property type="term" value="F:DNA helicase activity"/>
    <property type="evidence" value="ECO:0007669"/>
    <property type="project" value="TreeGrafter"/>
</dbReference>
<evidence type="ECO:0000313" key="6">
    <source>
        <dbReference type="Proteomes" id="UP000473699"/>
    </source>
</evidence>
<gene>
    <name evidence="5" type="ORF">FYJ74_03880</name>
</gene>
<feature type="domain" description="Helicase ATP-binding" evidence="4">
    <location>
        <begin position="10"/>
        <end position="279"/>
    </location>
</feature>
<dbReference type="PROSITE" id="PS51193">
    <property type="entry name" value="HELICASE_ATP_BIND_2"/>
    <property type="match status" value="1"/>
</dbReference>
<evidence type="ECO:0000256" key="1">
    <source>
        <dbReference type="ARBA" id="ARBA00022741"/>
    </source>
</evidence>
<dbReference type="GO" id="GO:0003677">
    <property type="term" value="F:DNA binding"/>
    <property type="evidence" value="ECO:0007669"/>
    <property type="project" value="InterPro"/>
</dbReference>
<dbReference type="InterPro" id="IPR006555">
    <property type="entry name" value="ATP-dep_Helicase_C"/>
</dbReference>
<dbReference type="SMART" id="SM00491">
    <property type="entry name" value="HELICc2"/>
    <property type="match status" value="1"/>
</dbReference>
<dbReference type="InterPro" id="IPR045028">
    <property type="entry name" value="DinG/Rad3-like"/>
</dbReference>
<dbReference type="InterPro" id="IPR014013">
    <property type="entry name" value="Helic_SF1/SF2_ATP-bd_DinG/Rad3"/>
</dbReference>
<evidence type="ECO:0000256" key="3">
    <source>
        <dbReference type="ARBA" id="ARBA00022840"/>
    </source>
</evidence>
<evidence type="ECO:0000256" key="2">
    <source>
        <dbReference type="ARBA" id="ARBA00022801"/>
    </source>
</evidence>
<dbReference type="Pfam" id="PF04851">
    <property type="entry name" value="ResIII"/>
    <property type="match status" value="1"/>
</dbReference>
<accession>A0A6L5YAF9</accession>
<keyword evidence="2" id="KW-0378">Hydrolase</keyword>
<dbReference type="GO" id="GO:0051539">
    <property type="term" value="F:4 iron, 4 sulfur cluster binding"/>
    <property type="evidence" value="ECO:0007669"/>
    <property type="project" value="TreeGrafter"/>
</dbReference>
<dbReference type="GO" id="GO:0005524">
    <property type="term" value="F:ATP binding"/>
    <property type="evidence" value="ECO:0007669"/>
    <property type="project" value="UniProtKB-KW"/>
</dbReference>
<dbReference type="GO" id="GO:0009432">
    <property type="term" value="P:SOS response"/>
    <property type="evidence" value="ECO:0007669"/>
    <property type="project" value="TreeGrafter"/>
</dbReference>
<evidence type="ECO:0000259" key="4">
    <source>
        <dbReference type="PROSITE" id="PS51193"/>
    </source>
</evidence>
<sequence>MEDFFGPEGILNARLPNFEYRRQQRELAEKIENFLQSDRRLLAAEAPTGVGKTYAMLVPAMRWAAANNSTVLVLTSGITLQEQLIYKDIPALLDVLGLDLPYGLLKGRGNYACIRKAREIGAEGFLDFGGDKGQASRDISGWLYATETGDLSELSLGDTHPARERIASSYLTCLGPYCPHHERCFYNKVIRNLSHWRVIVANYHVYFSYVLGQRKPFPAPFGLLICDEAHKMEDAARAVTQVGVDARDWQRLLRRAPRLDKVEASLLRSVDCPADRFAEEVADLSRVFESVFDQLAALLPDGKSFTAYPPELKNDTAELLVKCDRIIGHLDELQEAAAGGGHDANALRDDGGIAVWNGELTAFRDSLRWCYDTQNYPEWAYWREGGSLKSSCVNGGDLIPPAFDDDEIKVVALSATMTVDNSFEYWANETGLAPDETAVLDSPFDLSSLMEIDVVDLGMPVMSPGYADAVARVCRKYARENGGATLILLSSRRLLTAVSAYLKMNAEKDRLNILVQGDLPRTELLELFKENERSVLVGMASFREGIDVPGEALTQVIIDRIPFPHPDDPVGEARAKLEGRENFVKVVLPSAKMQLRQAAGRLIRSGADRGRVVILDGRIVTRPDWKILNSLPAVPVKKYRLVGARK</sequence>
<dbReference type="InterPro" id="IPR006935">
    <property type="entry name" value="Helicase/UvrB_N"/>
</dbReference>